<name>A0ABP6VM56_9PSEU</name>
<evidence type="ECO:0000313" key="2">
    <source>
        <dbReference type="EMBL" id="GAA3536651.1"/>
    </source>
</evidence>
<dbReference type="Pfam" id="PF00550">
    <property type="entry name" value="PP-binding"/>
    <property type="match status" value="1"/>
</dbReference>
<proteinExistence type="predicted"/>
<dbReference type="SMART" id="SM01294">
    <property type="entry name" value="PKS_PP_betabranch"/>
    <property type="match status" value="1"/>
</dbReference>
<accession>A0ABP6VM56</accession>
<organism evidence="2 3">
    <name type="scientific">Amycolatopsis ultiminotia</name>
    <dbReference type="NCBI Taxonomy" id="543629"/>
    <lineage>
        <taxon>Bacteria</taxon>
        <taxon>Bacillati</taxon>
        <taxon>Actinomycetota</taxon>
        <taxon>Actinomycetes</taxon>
        <taxon>Pseudonocardiales</taxon>
        <taxon>Pseudonocardiaceae</taxon>
        <taxon>Amycolatopsis</taxon>
    </lineage>
</organism>
<dbReference type="InterPro" id="IPR036736">
    <property type="entry name" value="ACP-like_sf"/>
</dbReference>
<reference evidence="3" key="1">
    <citation type="journal article" date="2019" name="Int. J. Syst. Evol. Microbiol.">
        <title>The Global Catalogue of Microorganisms (GCM) 10K type strain sequencing project: providing services to taxonomists for standard genome sequencing and annotation.</title>
        <authorList>
            <consortium name="The Broad Institute Genomics Platform"/>
            <consortium name="The Broad Institute Genome Sequencing Center for Infectious Disease"/>
            <person name="Wu L."/>
            <person name="Ma J."/>
        </authorList>
    </citation>
    <scope>NUCLEOTIDE SEQUENCE [LARGE SCALE GENOMIC DNA]</scope>
    <source>
        <strain evidence="3">JCM 16898</strain>
    </source>
</reference>
<dbReference type="Proteomes" id="UP001500689">
    <property type="component" value="Unassembled WGS sequence"/>
</dbReference>
<dbReference type="PROSITE" id="PS50075">
    <property type="entry name" value="CARRIER"/>
    <property type="match status" value="1"/>
</dbReference>
<protein>
    <recommendedName>
        <fullName evidence="1">Carrier domain-containing protein</fullName>
    </recommendedName>
</protein>
<sequence length="100" mass="10592">MNAQAQQAVVRYLVDAITTRLENVDLPADPITEDSRFEDLGLDSINLVELALLVERELHVVVTDAQLADWGTVGAAGEHIAGSVTDSSTLPQVAHRGGGS</sequence>
<comment type="caution">
    <text evidence="2">The sequence shown here is derived from an EMBL/GenBank/DDBJ whole genome shotgun (WGS) entry which is preliminary data.</text>
</comment>
<feature type="domain" description="Carrier" evidence="1">
    <location>
        <begin position="8"/>
        <end position="84"/>
    </location>
</feature>
<dbReference type="InterPro" id="IPR009081">
    <property type="entry name" value="PP-bd_ACP"/>
</dbReference>
<gene>
    <name evidence="2" type="ORF">GCM10022222_20480</name>
</gene>
<dbReference type="EMBL" id="BAAAZN010000003">
    <property type="protein sequence ID" value="GAA3536651.1"/>
    <property type="molecule type" value="Genomic_DNA"/>
</dbReference>
<dbReference type="Gene3D" id="1.10.1200.10">
    <property type="entry name" value="ACP-like"/>
    <property type="match status" value="1"/>
</dbReference>
<dbReference type="SUPFAM" id="SSF47336">
    <property type="entry name" value="ACP-like"/>
    <property type="match status" value="1"/>
</dbReference>
<evidence type="ECO:0000313" key="3">
    <source>
        <dbReference type="Proteomes" id="UP001500689"/>
    </source>
</evidence>
<keyword evidence="3" id="KW-1185">Reference proteome</keyword>
<evidence type="ECO:0000259" key="1">
    <source>
        <dbReference type="PROSITE" id="PS50075"/>
    </source>
</evidence>
<dbReference type="RefSeq" id="WP_344857884.1">
    <property type="nucleotide sequence ID" value="NZ_BAAAZN010000003.1"/>
</dbReference>